<sequence>MVQIWAISEEVPSRCVNSGLAITRRNFEVDVMQFKQNTIQILDSRGQIIATMALPANIKLTELAPLKILGDISFKVLSGAAPSRGICLGGVV</sequence>
<proteinExistence type="predicted"/>
<comment type="caution">
    <text evidence="1">The sequence shown here is derived from an EMBL/GenBank/DDBJ whole genome shotgun (WGS) entry which is preliminary data.</text>
</comment>
<dbReference type="Proteomes" id="UP000032210">
    <property type="component" value="Unassembled WGS sequence"/>
</dbReference>
<name>A0A0D0RLX7_PSEFL</name>
<accession>A0A0D0RLX7</accession>
<evidence type="ECO:0000313" key="1">
    <source>
        <dbReference type="EMBL" id="KIR20487.1"/>
    </source>
</evidence>
<dbReference type="PATRIC" id="fig|294.125.peg.4221"/>
<dbReference type="EMBL" id="JXCQ01000046">
    <property type="protein sequence ID" value="KIR20487.1"/>
    <property type="molecule type" value="Genomic_DNA"/>
</dbReference>
<organism evidence="1 2">
    <name type="scientific">Pseudomonas fluorescens</name>
    <dbReference type="NCBI Taxonomy" id="294"/>
    <lineage>
        <taxon>Bacteria</taxon>
        <taxon>Pseudomonadati</taxon>
        <taxon>Pseudomonadota</taxon>
        <taxon>Gammaproteobacteria</taxon>
        <taxon>Pseudomonadales</taxon>
        <taxon>Pseudomonadaceae</taxon>
        <taxon>Pseudomonas</taxon>
    </lineage>
</organism>
<dbReference type="AlphaFoldDB" id="A0A0D0RLX7"/>
<reference evidence="1 2" key="1">
    <citation type="submission" date="2015-01" db="EMBL/GenBank/DDBJ databases">
        <title>Genome sequence of the beneficial rhizobacterium Pseudomonas fluorescens 2-79.</title>
        <authorList>
            <person name="Thuermer A."/>
            <person name="Daniel R."/>
        </authorList>
    </citation>
    <scope>NUCLEOTIDE SEQUENCE [LARGE SCALE GENOMIC DNA]</scope>
    <source>
        <strain evidence="1 2">2-79</strain>
    </source>
</reference>
<gene>
    <name evidence="1" type="ORF">PFLU3_41230</name>
</gene>
<protein>
    <submittedName>
        <fullName evidence="1">Uncharacterized protein</fullName>
    </submittedName>
</protein>
<evidence type="ECO:0000313" key="2">
    <source>
        <dbReference type="Proteomes" id="UP000032210"/>
    </source>
</evidence>